<dbReference type="Proteomes" id="UP000031666">
    <property type="component" value="Unassembled WGS sequence"/>
</dbReference>
<accession>A0A0B8QLQ8</accession>
<feature type="transmembrane region" description="Helical" evidence="1">
    <location>
        <begin position="22"/>
        <end position="46"/>
    </location>
</feature>
<dbReference type="AlphaFoldDB" id="A0A0B8QLQ8"/>
<keyword evidence="2" id="KW-0808">Transferase</keyword>
<evidence type="ECO:0000256" key="1">
    <source>
        <dbReference type="SAM" id="Phobius"/>
    </source>
</evidence>
<dbReference type="InterPro" id="IPR029044">
    <property type="entry name" value="Nucleotide-diphossugar_trans"/>
</dbReference>
<dbReference type="GO" id="GO:0016740">
    <property type="term" value="F:transferase activity"/>
    <property type="evidence" value="ECO:0007669"/>
    <property type="project" value="UniProtKB-KW"/>
</dbReference>
<dbReference type="Gene3D" id="3.90.550.10">
    <property type="entry name" value="Spore Coat Polysaccharide Biosynthesis Protein SpsA, Chain A"/>
    <property type="match status" value="1"/>
</dbReference>
<dbReference type="STRING" id="1481914.JCM19241_755"/>
<reference evidence="2 3" key="2">
    <citation type="submission" date="2015-01" db="EMBL/GenBank/DDBJ databases">
        <authorList>
            <consortium name="NBRP consortium"/>
            <person name="Sawabe T."/>
            <person name="Meirelles P."/>
            <person name="Feng G."/>
            <person name="Sayaka M."/>
            <person name="Hattori M."/>
            <person name="Ohkuma M."/>
        </authorList>
    </citation>
    <scope>NUCLEOTIDE SEQUENCE [LARGE SCALE GENOMIC DNA]</scope>
    <source>
        <strain evidence="3">JCM 19241</strain>
    </source>
</reference>
<evidence type="ECO:0000313" key="3">
    <source>
        <dbReference type="Proteomes" id="UP000031666"/>
    </source>
</evidence>
<name>A0A0B8QLQ8_9VIBR</name>
<comment type="caution">
    <text evidence="2">The sequence shown here is derived from an EMBL/GenBank/DDBJ whole genome shotgun (WGS) entry which is preliminary data.</text>
</comment>
<keyword evidence="1" id="KW-0812">Transmembrane</keyword>
<dbReference type="SUPFAM" id="SSF53448">
    <property type="entry name" value="Nucleotide-diphospho-sugar transferases"/>
    <property type="match status" value="1"/>
</dbReference>
<gene>
    <name evidence="2" type="ORF">JCM19241_755</name>
</gene>
<keyword evidence="1" id="KW-1133">Transmembrane helix</keyword>
<organism evidence="2 3">
    <name type="scientific">Vibrio ishigakensis</name>
    <dbReference type="NCBI Taxonomy" id="1481914"/>
    <lineage>
        <taxon>Bacteria</taxon>
        <taxon>Pseudomonadati</taxon>
        <taxon>Pseudomonadota</taxon>
        <taxon>Gammaproteobacteria</taxon>
        <taxon>Vibrionales</taxon>
        <taxon>Vibrionaceae</taxon>
        <taxon>Vibrio</taxon>
    </lineage>
</organism>
<dbReference type="EMBL" id="BBSC01000011">
    <property type="protein sequence ID" value="GAM78027.1"/>
    <property type="molecule type" value="Genomic_DNA"/>
</dbReference>
<protein>
    <submittedName>
        <fullName evidence="2">Glycosyltransferase</fullName>
    </submittedName>
</protein>
<reference evidence="2 3" key="1">
    <citation type="submission" date="2015-01" db="EMBL/GenBank/DDBJ databases">
        <title>Vibrio sp. C94 JCM 19241 whole genome shotgun sequence.</title>
        <authorList>
            <person name="Sawabe T."/>
            <person name="Meirelles P."/>
            <person name="Feng G."/>
            <person name="Sayaka M."/>
            <person name="Hattori M."/>
            <person name="Ohkuma M."/>
        </authorList>
    </citation>
    <scope>NUCLEOTIDE SEQUENCE [LARGE SCALE GENOMIC DNA]</scope>
    <source>
        <strain evidence="3">JCM 19241</strain>
    </source>
</reference>
<evidence type="ECO:0000313" key="2">
    <source>
        <dbReference type="EMBL" id="GAM78027.1"/>
    </source>
</evidence>
<keyword evidence="1" id="KW-0472">Membrane</keyword>
<sequence>MLDTVVYLFGEMAIALKNNSELLIVLFPMIVISELPLILTMLIGIFRWYRNNQSRDATHTPPISFVITCYGEGDAIAITIDTLVEQVYAGPIEVLAVVDGATQKRSYL</sequence>
<proteinExistence type="predicted"/>